<proteinExistence type="predicted"/>
<dbReference type="Proteomes" id="UP001171945">
    <property type="component" value="Unassembled WGS sequence"/>
</dbReference>
<organism evidence="1 2">
    <name type="scientific">Candidatus Marithioploca araucensis</name>
    <dbReference type="NCBI Taxonomy" id="70273"/>
    <lineage>
        <taxon>Bacteria</taxon>
        <taxon>Pseudomonadati</taxon>
        <taxon>Pseudomonadota</taxon>
        <taxon>Gammaproteobacteria</taxon>
        <taxon>Thiotrichales</taxon>
        <taxon>Thiotrichaceae</taxon>
        <taxon>Candidatus Marithioploca</taxon>
    </lineage>
</organism>
<comment type="caution">
    <text evidence="1">The sequence shown here is derived from an EMBL/GenBank/DDBJ whole genome shotgun (WGS) entry which is preliminary data.</text>
</comment>
<dbReference type="EMBL" id="JAUCGM010001025">
    <property type="protein sequence ID" value="MDM8564007.1"/>
    <property type="molecule type" value="Genomic_DNA"/>
</dbReference>
<evidence type="ECO:0000313" key="1">
    <source>
        <dbReference type="EMBL" id="MDM8564007.1"/>
    </source>
</evidence>
<feature type="non-terminal residue" evidence="1">
    <location>
        <position position="1"/>
    </location>
</feature>
<keyword evidence="2" id="KW-1185">Reference proteome</keyword>
<reference evidence="1" key="1">
    <citation type="submission" date="2023-06" db="EMBL/GenBank/DDBJ databases">
        <title>Uncultivated large filamentous bacteria from sulfidic sediments reveal new species and different genomic features in energy metabolism and defense.</title>
        <authorList>
            <person name="Fonseca A."/>
        </authorList>
    </citation>
    <scope>NUCLEOTIDE SEQUENCE</scope>
    <source>
        <strain evidence="1">HSG4</strain>
    </source>
</reference>
<evidence type="ECO:0000313" key="2">
    <source>
        <dbReference type="Proteomes" id="UP001171945"/>
    </source>
</evidence>
<sequence length="335" mass="38403">DWADNLKTGWEKIQHFYTEHFSHQEVNATKARDFCHEALIGVALVINNAHLDSHIISASLRGTANKVVFKPEIGLFQVNYTPPDNKGVATTAILTLFEPQFQAIQEGKHWQLQLDLPVPQLSPIEMATNSANPTIASNPIFAVYGLAHGNLEEIGEKALQDFLISDEPAILVRVLPRLLIRQWQFTRMDFTAIQVRQHLQSCSNEHYQTNLPCLSNRQLSDGLQTMAMENAETSLLLGKLHQAIKTIEVHHSNTKRWLRRARQYSPDWQVVWQHDDDSPLLSHFDADKQKLQNHITYIQGEITYLEGIRQHWHLHFEGRQLAWSEWLSHLGSVLA</sequence>
<accession>A0ABT7VWQ0</accession>
<protein>
    <submittedName>
        <fullName evidence="1">Uncharacterized protein</fullName>
    </submittedName>
</protein>
<feature type="non-terminal residue" evidence="1">
    <location>
        <position position="335"/>
    </location>
</feature>
<gene>
    <name evidence="1" type="ORF">QUF54_11710</name>
</gene>
<name>A0ABT7VWQ0_9GAMM</name>